<evidence type="ECO:0000259" key="1">
    <source>
        <dbReference type="PROSITE" id="PS50181"/>
    </source>
</evidence>
<gene>
    <name evidence="2" type="ORF">QBC34DRAFT_468901</name>
</gene>
<dbReference type="InterPro" id="IPR001810">
    <property type="entry name" value="F-box_dom"/>
</dbReference>
<feature type="domain" description="F-box" evidence="1">
    <location>
        <begin position="20"/>
        <end position="65"/>
    </location>
</feature>
<dbReference type="Proteomes" id="UP001321760">
    <property type="component" value="Unassembled WGS sequence"/>
</dbReference>
<dbReference type="Pfam" id="PF00646">
    <property type="entry name" value="F-box"/>
    <property type="match status" value="1"/>
</dbReference>
<organism evidence="2 3">
    <name type="scientific">Podospora aff. communis PSN243</name>
    <dbReference type="NCBI Taxonomy" id="3040156"/>
    <lineage>
        <taxon>Eukaryota</taxon>
        <taxon>Fungi</taxon>
        <taxon>Dikarya</taxon>
        <taxon>Ascomycota</taxon>
        <taxon>Pezizomycotina</taxon>
        <taxon>Sordariomycetes</taxon>
        <taxon>Sordariomycetidae</taxon>
        <taxon>Sordariales</taxon>
        <taxon>Podosporaceae</taxon>
        <taxon>Podospora</taxon>
    </lineage>
</organism>
<dbReference type="InterPro" id="IPR036047">
    <property type="entry name" value="F-box-like_dom_sf"/>
</dbReference>
<evidence type="ECO:0000313" key="2">
    <source>
        <dbReference type="EMBL" id="KAK4446793.1"/>
    </source>
</evidence>
<comment type="caution">
    <text evidence="2">The sequence shown here is derived from an EMBL/GenBank/DDBJ whole genome shotgun (WGS) entry which is preliminary data.</text>
</comment>
<dbReference type="EMBL" id="MU865954">
    <property type="protein sequence ID" value="KAK4446793.1"/>
    <property type="molecule type" value="Genomic_DNA"/>
</dbReference>
<reference evidence="2" key="2">
    <citation type="submission" date="2023-05" db="EMBL/GenBank/DDBJ databases">
        <authorList>
            <consortium name="Lawrence Berkeley National Laboratory"/>
            <person name="Steindorff A."/>
            <person name="Hensen N."/>
            <person name="Bonometti L."/>
            <person name="Westerberg I."/>
            <person name="Brannstrom I.O."/>
            <person name="Guillou S."/>
            <person name="Cros-Aarteil S."/>
            <person name="Calhoun S."/>
            <person name="Haridas S."/>
            <person name="Kuo A."/>
            <person name="Mondo S."/>
            <person name="Pangilinan J."/>
            <person name="Riley R."/>
            <person name="Labutti K."/>
            <person name="Andreopoulos B."/>
            <person name="Lipzen A."/>
            <person name="Chen C."/>
            <person name="Yanf M."/>
            <person name="Daum C."/>
            <person name="Ng V."/>
            <person name="Clum A."/>
            <person name="Ohm R."/>
            <person name="Martin F."/>
            <person name="Silar P."/>
            <person name="Natvig D."/>
            <person name="Lalanne C."/>
            <person name="Gautier V."/>
            <person name="Ament-Velasquez S.L."/>
            <person name="Kruys A."/>
            <person name="Hutchinson M.I."/>
            <person name="Powell A.J."/>
            <person name="Barry K."/>
            <person name="Miller A.N."/>
            <person name="Grigoriev I.V."/>
            <person name="Debuchy R."/>
            <person name="Gladieux P."/>
            <person name="Thoren M.H."/>
            <person name="Johannesson H."/>
        </authorList>
    </citation>
    <scope>NUCLEOTIDE SEQUENCE</scope>
    <source>
        <strain evidence="2">PSN243</strain>
    </source>
</reference>
<accession>A0AAV9GF97</accession>
<dbReference type="PROSITE" id="PS50181">
    <property type="entry name" value="FBOX"/>
    <property type="match status" value="1"/>
</dbReference>
<keyword evidence="3" id="KW-1185">Reference proteome</keyword>
<name>A0AAV9GF97_9PEZI</name>
<reference evidence="2" key="1">
    <citation type="journal article" date="2023" name="Mol. Phylogenet. Evol.">
        <title>Genome-scale phylogeny and comparative genomics of the fungal order Sordariales.</title>
        <authorList>
            <person name="Hensen N."/>
            <person name="Bonometti L."/>
            <person name="Westerberg I."/>
            <person name="Brannstrom I.O."/>
            <person name="Guillou S."/>
            <person name="Cros-Aarteil S."/>
            <person name="Calhoun S."/>
            <person name="Haridas S."/>
            <person name="Kuo A."/>
            <person name="Mondo S."/>
            <person name="Pangilinan J."/>
            <person name="Riley R."/>
            <person name="LaButti K."/>
            <person name="Andreopoulos B."/>
            <person name="Lipzen A."/>
            <person name="Chen C."/>
            <person name="Yan M."/>
            <person name="Daum C."/>
            <person name="Ng V."/>
            <person name="Clum A."/>
            <person name="Steindorff A."/>
            <person name="Ohm R.A."/>
            <person name="Martin F."/>
            <person name="Silar P."/>
            <person name="Natvig D.O."/>
            <person name="Lalanne C."/>
            <person name="Gautier V."/>
            <person name="Ament-Velasquez S.L."/>
            <person name="Kruys A."/>
            <person name="Hutchinson M.I."/>
            <person name="Powell A.J."/>
            <person name="Barry K."/>
            <person name="Miller A.N."/>
            <person name="Grigoriev I.V."/>
            <person name="Debuchy R."/>
            <person name="Gladieux P."/>
            <person name="Hiltunen Thoren M."/>
            <person name="Johannesson H."/>
        </authorList>
    </citation>
    <scope>NUCLEOTIDE SEQUENCE</scope>
    <source>
        <strain evidence="2">PSN243</strain>
    </source>
</reference>
<dbReference type="AlphaFoldDB" id="A0AAV9GF97"/>
<dbReference type="SUPFAM" id="SSF81383">
    <property type="entry name" value="F-box domain"/>
    <property type="match status" value="1"/>
</dbReference>
<proteinExistence type="predicted"/>
<evidence type="ECO:0000313" key="3">
    <source>
        <dbReference type="Proteomes" id="UP001321760"/>
    </source>
</evidence>
<protein>
    <recommendedName>
        <fullName evidence="1">F-box domain-containing protein</fullName>
    </recommendedName>
</protein>
<sequence length="620" mass="70827">MSRSPSPDDSAVAQVIQPRKDLILRVPQEVVLLILDRLEPRDIYAFAHTCKAAQDRAARHLYQSLKLRLNGKLTEILPCPPQFQHCIQHLEISLSREDAAECYPGIHRMWEARDGYMVKRTKAVIDFIQAIPPDSLLRFSWHVGSCTPIALRFLEKSQKKLECLSVITNSRCENHLVFDDPTNVLCLWKFPELSSLTWMGIRWDTDPKVLKKALQKIGGRLAELRLGLKGRPKPKEKSTKNRVSNAFVDDILGLGSARVGATLAGLKKLTRHGFALAPKTERLVAHLNLENLRYLALDGCWGWTALLDQWEKSSQRVNLKHLEVIWRSDIHGLQPEPVSPTESLRRFLSSFSGLKRLYLFIPDISHVHRLRDDSLAVPQLVPHGLSLEEHSCTSMYFQDRQPLLPAELSADMYNLRLLECLGTQHPSTVVRSVLQGWLKSGEPCNIKMVHFWSSPYYYDDDVRGFYYIGPVRPGVMSVNIDPAVETLRYYFDGKSERTETKLFNSKESPYFIFRPLDFVETDPPTPYRQGFWCRLSLRMKEFVDWAFSDAGVPSLQVVAIGSFVAIGPFVDDPYYYSPRYDGYRTRALICRQDGKGDKVMHPYRLLNPATEIMIAIVGGL</sequence>